<keyword evidence="8" id="KW-1185">Reference proteome</keyword>
<dbReference type="AlphaFoldDB" id="A0AAD7XD48"/>
<gene>
    <name evidence="7" type="ORF">ONZ51_g4285</name>
</gene>
<dbReference type="PRINTS" id="PR00368">
    <property type="entry name" value="FADPNR"/>
</dbReference>
<feature type="domain" description="FAD/NAD(P)-binding" evidence="6">
    <location>
        <begin position="7"/>
        <end position="298"/>
    </location>
</feature>
<dbReference type="GO" id="GO:0005737">
    <property type="term" value="C:cytoplasm"/>
    <property type="evidence" value="ECO:0007669"/>
    <property type="project" value="TreeGrafter"/>
</dbReference>
<dbReference type="PRINTS" id="PR00411">
    <property type="entry name" value="PNDRDTASEI"/>
</dbReference>
<dbReference type="PANTHER" id="PTHR43735:SF3">
    <property type="entry name" value="FERROPTOSIS SUPPRESSOR PROTEIN 1"/>
    <property type="match status" value="1"/>
</dbReference>
<dbReference type="EMBL" id="JAPEVG010000082">
    <property type="protein sequence ID" value="KAJ8487254.1"/>
    <property type="molecule type" value="Genomic_DNA"/>
</dbReference>
<dbReference type="Gene3D" id="3.50.50.100">
    <property type="match status" value="1"/>
</dbReference>
<dbReference type="Pfam" id="PF07992">
    <property type="entry name" value="Pyr_redox_2"/>
    <property type="match status" value="1"/>
</dbReference>
<evidence type="ECO:0000256" key="1">
    <source>
        <dbReference type="ARBA" id="ARBA00006442"/>
    </source>
</evidence>
<keyword evidence="5" id="KW-0472">Membrane</keyword>
<dbReference type="InterPro" id="IPR023753">
    <property type="entry name" value="FAD/NAD-binding_dom"/>
</dbReference>
<keyword evidence="3" id="KW-0274">FAD</keyword>
<evidence type="ECO:0000256" key="4">
    <source>
        <dbReference type="ARBA" id="ARBA00023002"/>
    </source>
</evidence>
<dbReference type="SUPFAM" id="SSF51905">
    <property type="entry name" value="FAD/NAD(P)-binding domain"/>
    <property type="match status" value="1"/>
</dbReference>
<dbReference type="InterPro" id="IPR036188">
    <property type="entry name" value="FAD/NAD-bd_sf"/>
</dbReference>
<evidence type="ECO:0000313" key="8">
    <source>
        <dbReference type="Proteomes" id="UP001215151"/>
    </source>
</evidence>
<protein>
    <recommendedName>
        <fullName evidence="6">FAD/NAD(P)-binding domain-containing protein</fullName>
    </recommendedName>
</protein>
<accession>A0AAD7XD48</accession>
<comment type="similarity">
    <text evidence="1">Belongs to the FAD-dependent oxidoreductase family.</text>
</comment>
<dbReference type="PANTHER" id="PTHR43735">
    <property type="entry name" value="APOPTOSIS-INDUCING FACTOR 1"/>
    <property type="match status" value="1"/>
</dbReference>
<dbReference type="GO" id="GO:0050660">
    <property type="term" value="F:flavin adenine dinucleotide binding"/>
    <property type="evidence" value="ECO:0007669"/>
    <property type="project" value="TreeGrafter"/>
</dbReference>
<evidence type="ECO:0000256" key="5">
    <source>
        <dbReference type="SAM" id="Phobius"/>
    </source>
</evidence>
<keyword evidence="5" id="KW-0812">Transmembrane</keyword>
<comment type="caution">
    <text evidence="7">The sequence shown here is derived from an EMBL/GenBank/DDBJ whole genome shotgun (WGS) entry which is preliminary data.</text>
</comment>
<organism evidence="7 8">
    <name type="scientific">Trametes cubensis</name>
    <dbReference type="NCBI Taxonomy" id="1111947"/>
    <lineage>
        <taxon>Eukaryota</taxon>
        <taxon>Fungi</taxon>
        <taxon>Dikarya</taxon>
        <taxon>Basidiomycota</taxon>
        <taxon>Agaricomycotina</taxon>
        <taxon>Agaricomycetes</taxon>
        <taxon>Polyporales</taxon>
        <taxon>Polyporaceae</taxon>
        <taxon>Trametes</taxon>
    </lineage>
</organism>
<dbReference type="Proteomes" id="UP001215151">
    <property type="component" value="Unassembled WGS sequence"/>
</dbReference>
<reference evidence="7" key="1">
    <citation type="submission" date="2022-11" db="EMBL/GenBank/DDBJ databases">
        <title>Genome Sequence of Cubamyces cubensis.</title>
        <authorList>
            <person name="Buettner E."/>
        </authorList>
    </citation>
    <scope>NUCLEOTIDE SEQUENCE</scope>
    <source>
        <strain evidence="7">MPL-01</strain>
    </source>
</reference>
<keyword evidence="5" id="KW-1133">Transmembrane helix</keyword>
<evidence type="ECO:0000256" key="2">
    <source>
        <dbReference type="ARBA" id="ARBA00022630"/>
    </source>
</evidence>
<evidence type="ECO:0000313" key="7">
    <source>
        <dbReference type="EMBL" id="KAJ8487254.1"/>
    </source>
</evidence>
<proteinExistence type="inferred from homology"/>
<keyword evidence="2" id="KW-0285">Flavoprotein</keyword>
<name>A0AAD7XD48_9APHY</name>
<keyword evidence="4" id="KW-0560">Oxidoreductase</keyword>
<evidence type="ECO:0000259" key="6">
    <source>
        <dbReference type="Pfam" id="PF07992"/>
    </source>
</evidence>
<feature type="transmembrane region" description="Helical" evidence="5">
    <location>
        <begin position="325"/>
        <end position="350"/>
    </location>
</feature>
<evidence type="ECO:0000256" key="3">
    <source>
        <dbReference type="ARBA" id="ARBA00022827"/>
    </source>
</evidence>
<dbReference type="GO" id="GO:0004174">
    <property type="term" value="F:electron-transferring-flavoprotein dehydrogenase activity"/>
    <property type="evidence" value="ECO:0007669"/>
    <property type="project" value="TreeGrafter"/>
</dbReference>
<sequence>MSEKIRNVVIVGGGWAGTLIARDLSAKLDGSRYNIILIGDRSYCIDLIAGARMCIDLRTRRSYLSTGSSTTVRARSRLKIGKVISIDDDIYGYGGEVVLNDGERIPYAALVLATGSSWPGRFGFPEKDADLRSHINSWRDRYEKAEHVVIAGGGAVGIETAGEIKDIWPSKKVTIVHSEAQLLNDAYPQKFRKDIERRARLRGIDIILGDKVDMLPETTIGVVTRNGRRLPDVDLVVPAFGSRPNTGFISSLGGGVLTRRGTVRVNKCLEVLGHHGVFAAGDVIEWNEQKQAVKASTHAIVVAANVINFLECKPYKKTYKGNYELILIPLGRISATMGGAGYFVFLWGIMFGDFFSRLLKGKDLLVSQARAARGY</sequence>